<dbReference type="GO" id="GO:0000155">
    <property type="term" value="F:phosphorelay sensor kinase activity"/>
    <property type="evidence" value="ECO:0007669"/>
    <property type="project" value="InterPro"/>
</dbReference>
<evidence type="ECO:0000256" key="6">
    <source>
        <dbReference type="ARBA" id="ARBA00022777"/>
    </source>
</evidence>
<dbReference type="PANTHER" id="PTHR43547">
    <property type="entry name" value="TWO-COMPONENT HISTIDINE KINASE"/>
    <property type="match status" value="1"/>
</dbReference>
<dbReference type="InterPro" id="IPR018062">
    <property type="entry name" value="HTH_AraC-typ_CS"/>
</dbReference>
<feature type="domain" description="HTH araC/xylS-type" evidence="14">
    <location>
        <begin position="1271"/>
        <end position="1370"/>
    </location>
</feature>
<keyword evidence="13" id="KW-0472">Membrane</keyword>
<dbReference type="Gene3D" id="2.130.10.10">
    <property type="entry name" value="YVTN repeat-like/Quinoprotein amine dehydrogenase"/>
    <property type="match status" value="2"/>
</dbReference>
<evidence type="ECO:0000313" key="17">
    <source>
        <dbReference type="EMBL" id="KAA5547803.1"/>
    </source>
</evidence>
<dbReference type="InterPro" id="IPR009057">
    <property type="entry name" value="Homeodomain-like_sf"/>
</dbReference>
<sequence>MLNSAIFNKNFLVKLQYRLFFLFFWLINIGYSQSGKMFTVDLELSNSLIYQVFQDSKGIIWVATEDGLNRYDGSKFTIYKHDPQNPQSVLNNYVRLLFEDRKGRLLVGYFNGLQLYDHATDSFRQIPLILENGRQFNAHVLSITERQNGEILIGTGGFGVFSLKLEGKEPQAHQLKQLVPAEVASYLFEDKDQNIWVATPDQGLFRISQKNKRKQFLGSKKSPQSTISSICQDKEGNVYVSSVTQGLFIHNKATDEFEQIPYASSPNLSISTLHLGQKDKLYLGTDGEGIKVYDLKKKIITDGNFNVATFDFKKSKVSSILEDQAGNLWLGIYQKGVMLLPASASNFKYIGYKSIQNNIIGSNAVLSVLEDHQGTLWVGTDSDGLYGIRPDGKQQAHFNRTNDPASVSSSIRSIFEDSNHNFWLGSDLHGLAKLNPKTGKCEYVTILRDENSEPVKGIFSLVEDRQKTLWIGSMGTGLYAMDLGSQNITHYNVAAGANKTGSNNALHNSWINCLLLTSLNKLYIGTYDGIGCLDLKTKNFASTHGTNRLLPGHIVYSLHEDPKGNIWIGTSQGLMFLEAETKQLKAYTMDDGLPSNVVCAVKGDEAGNIWISTNFGISRLNPNNRSFINYFANDGLQGNEFSKGAAFVNQSKQIIFGGINGITYFHPEQIPAVTANPGKKLAVRITGFYLHNQAVKQGMKSGNYNIVDAAVMDADKFQFSHQDNAFSIELSAMDFANPERITYQYAWESGNWVNLRAGTNTVNFTDLTPGTYRFRYRAKDYSHYSDEKEILIVISPAWYFSTYAKIVYAFLLIAVFFLIVQQIRLRQRTRRKMQEHLQAKQVNDAKLQFFINISHEIRTPMSLIISPLKKLIAIDKDLDRQKSYALMQRNSERILRLINQLMDLRKIDQGQLQLRFQQTEVVSFIQELCAIFNEQAQAKNISLRFHHQPEQLPVWIDPNHFDKAILNVLANAFKFTPENGTIDVYLQTGKDEKAVKELRQYFEIIVSDSGIGIEESEHEKIFECFYQAKSAQNYFVQGTGIGLNLTRSIVELHHGHIRAENNPEGQGCRFIMRLPLGKEHLQPGELLEVLPLAPKLEPVIPALTTPAATTEAIKIKSKTKKRLLVVDDDDEIRKYICQEFATEYHLMESANGKEALSILLDKTPDLIISDVMMPEMDGITLCRKIKQNVNINHIPIILLTAKSQEEDNIEGLGIGADAYLVKPFNLEILKRTVQNLIRNREMLRNNFSGHQHQDAKVQKIALKSADEKLLHKLLDLINQNINNPALNVDMIASEIGISRVHLHRKLKELTNQSPRDFIRNIRLKQAADLLASKHINISEVAFAVGFTNLAAFSTAFKELYGVSPTAYMESHVVALQKRTVLD</sequence>
<evidence type="ECO:0000256" key="3">
    <source>
        <dbReference type="ARBA" id="ARBA00022553"/>
    </source>
</evidence>
<dbReference type="InterPro" id="IPR011123">
    <property type="entry name" value="Y_Y_Y"/>
</dbReference>
<keyword evidence="7" id="KW-0067">ATP-binding</keyword>
<keyword evidence="5" id="KW-0547">Nucleotide-binding</keyword>
<dbReference type="InterPro" id="IPR011006">
    <property type="entry name" value="CheY-like_superfamily"/>
</dbReference>
<dbReference type="Proteomes" id="UP000323426">
    <property type="component" value="Unassembled WGS sequence"/>
</dbReference>
<dbReference type="Pfam" id="PF00072">
    <property type="entry name" value="Response_reg"/>
    <property type="match status" value="1"/>
</dbReference>
<dbReference type="FunFam" id="3.30.565.10:FF:000037">
    <property type="entry name" value="Hybrid sensor histidine kinase/response regulator"/>
    <property type="match status" value="1"/>
</dbReference>
<dbReference type="InterPro" id="IPR011110">
    <property type="entry name" value="Reg_prop"/>
</dbReference>
<dbReference type="EC" id="2.7.13.3" evidence="2"/>
<dbReference type="GO" id="GO:0005524">
    <property type="term" value="F:ATP binding"/>
    <property type="evidence" value="ECO:0007669"/>
    <property type="project" value="UniProtKB-KW"/>
</dbReference>
<dbReference type="GO" id="GO:0003700">
    <property type="term" value="F:DNA-binding transcription factor activity"/>
    <property type="evidence" value="ECO:0007669"/>
    <property type="project" value="InterPro"/>
</dbReference>
<dbReference type="Gene3D" id="3.40.50.2300">
    <property type="match status" value="1"/>
</dbReference>
<feature type="domain" description="Response regulatory" evidence="16">
    <location>
        <begin position="1122"/>
        <end position="1237"/>
    </location>
</feature>
<dbReference type="SUPFAM" id="SSF63829">
    <property type="entry name" value="Calcium-dependent phosphotriesterase"/>
    <property type="match status" value="3"/>
</dbReference>
<evidence type="ECO:0000259" key="14">
    <source>
        <dbReference type="PROSITE" id="PS01124"/>
    </source>
</evidence>
<dbReference type="SUPFAM" id="SSF46689">
    <property type="entry name" value="Homeodomain-like"/>
    <property type="match status" value="1"/>
</dbReference>
<keyword evidence="18" id="KW-1185">Reference proteome</keyword>
<feature type="domain" description="Histidine kinase" evidence="15">
    <location>
        <begin position="852"/>
        <end position="1078"/>
    </location>
</feature>
<dbReference type="InterPro" id="IPR015943">
    <property type="entry name" value="WD40/YVTN_repeat-like_dom_sf"/>
</dbReference>
<dbReference type="CDD" id="cd00082">
    <property type="entry name" value="HisKA"/>
    <property type="match status" value="1"/>
</dbReference>
<dbReference type="InterPro" id="IPR003594">
    <property type="entry name" value="HATPase_dom"/>
</dbReference>
<protein>
    <recommendedName>
        <fullName evidence="2">histidine kinase</fullName>
        <ecNumber evidence="2">2.7.13.3</ecNumber>
    </recommendedName>
</protein>
<keyword evidence="13" id="KW-1133">Transmembrane helix</keyword>
<dbReference type="PROSITE" id="PS50109">
    <property type="entry name" value="HIS_KIN"/>
    <property type="match status" value="1"/>
</dbReference>
<evidence type="ECO:0000256" key="4">
    <source>
        <dbReference type="ARBA" id="ARBA00022679"/>
    </source>
</evidence>
<keyword evidence="6" id="KW-0418">Kinase</keyword>
<dbReference type="Gene3D" id="1.10.10.60">
    <property type="entry name" value="Homeodomain-like"/>
    <property type="match status" value="2"/>
</dbReference>
<keyword evidence="11" id="KW-0804">Transcription</keyword>
<accession>A0A5M6DK08</accession>
<evidence type="ECO:0000259" key="15">
    <source>
        <dbReference type="PROSITE" id="PS50109"/>
    </source>
</evidence>
<dbReference type="InterPro" id="IPR001789">
    <property type="entry name" value="Sig_transdc_resp-reg_receiver"/>
</dbReference>
<evidence type="ECO:0000256" key="8">
    <source>
        <dbReference type="ARBA" id="ARBA00023012"/>
    </source>
</evidence>
<dbReference type="InterPro" id="IPR003661">
    <property type="entry name" value="HisK_dim/P_dom"/>
</dbReference>
<dbReference type="PANTHER" id="PTHR43547:SF2">
    <property type="entry name" value="HYBRID SIGNAL TRANSDUCTION HISTIDINE KINASE C"/>
    <property type="match status" value="1"/>
</dbReference>
<dbReference type="FunFam" id="3.40.50.2300:FF:000138">
    <property type="entry name" value="Two-component system sensor histidine kinase/response regulator"/>
    <property type="match status" value="1"/>
</dbReference>
<reference evidence="17 18" key="1">
    <citation type="submission" date="2019-09" db="EMBL/GenBank/DDBJ databases">
        <title>Genome sequence and assembly of Adhaeribacter sp.</title>
        <authorList>
            <person name="Chhetri G."/>
        </authorList>
    </citation>
    <scope>NUCLEOTIDE SEQUENCE [LARGE SCALE GENOMIC DNA]</scope>
    <source>
        <strain evidence="17 18">DK36</strain>
    </source>
</reference>
<dbReference type="PROSITE" id="PS01124">
    <property type="entry name" value="HTH_ARAC_FAMILY_2"/>
    <property type="match status" value="1"/>
</dbReference>
<dbReference type="Gene3D" id="3.30.565.10">
    <property type="entry name" value="Histidine kinase-like ATPase, C-terminal domain"/>
    <property type="match status" value="1"/>
</dbReference>
<keyword evidence="4" id="KW-0808">Transferase</keyword>
<keyword evidence="3 12" id="KW-0597">Phosphoprotein</keyword>
<dbReference type="SMART" id="SM00388">
    <property type="entry name" value="HisKA"/>
    <property type="match status" value="1"/>
</dbReference>
<feature type="transmembrane region" description="Helical" evidence="13">
    <location>
        <begin position="797"/>
        <end position="820"/>
    </location>
</feature>
<dbReference type="CDD" id="cd17574">
    <property type="entry name" value="REC_OmpR"/>
    <property type="match status" value="1"/>
</dbReference>
<keyword evidence="10" id="KW-0238">DNA-binding</keyword>
<name>A0A5M6DK08_9BACT</name>
<dbReference type="Pfam" id="PF07494">
    <property type="entry name" value="Reg_prop"/>
    <property type="match status" value="3"/>
</dbReference>
<dbReference type="SMART" id="SM00448">
    <property type="entry name" value="REC"/>
    <property type="match status" value="1"/>
</dbReference>
<evidence type="ECO:0000256" key="10">
    <source>
        <dbReference type="ARBA" id="ARBA00023125"/>
    </source>
</evidence>
<proteinExistence type="predicted"/>
<dbReference type="InterPro" id="IPR004358">
    <property type="entry name" value="Sig_transdc_His_kin-like_C"/>
</dbReference>
<dbReference type="InterPro" id="IPR013783">
    <property type="entry name" value="Ig-like_fold"/>
</dbReference>
<comment type="caution">
    <text evidence="17">The sequence shown here is derived from an EMBL/GenBank/DDBJ whole genome shotgun (WGS) entry which is preliminary data.</text>
</comment>
<dbReference type="SMART" id="SM00387">
    <property type="entry name" value="HATPase_c"/>
    <property type="match status" value="1"/>
</dbReference>
<evidence type="ECO:0000256" key="12">
    <source>
        <dbReference type="PROSITE-ProRule" id="PRU00169"/>
    </source>
</evidence>
<dbReference type="FunFam" id="1.10.287.130:FF:000045">
    <property type="entry name" value="Two-component system sensor histidine kinase/response regulator"/>
    <property type="match status" value="1"/>
</dbReference>
<feature type="modified residue" description="4-aspartylphosphate" evidence="12">
    <location>
        <position position="1170"/>
    </location>
</feature>
<dbReference type="Pfam" id="PF12833">
    <property type="entry name" value="HTH_18"/>
    <property type="match status" value="1"/>
</dbReference>
<keyword evidence="13" id="KW-0812">Transmembrane</keyword>
<dbReference type="PROSITE" id="PS50110">
    <property type="entry name" value="RESPONSE_REGULATORY"/>
    <property type="match status" value="1"/>
</dbReference>
<evidence type="ECO:0000313" key="18">
    <source>
        <dbReference type="Proteomes" id="UP000323426"/>
    </source>
</evidence>
<dbReference type="Pfam" id="PF07495">
    <property type="entry name" value="Y_Y_Y"/>
    <property type="match status" value="1"/>
</dbReference>
<dbReference type="SUPFAM" id="SSF55874">
    <property type="entry name" value="ATPase domain of HSP90 chaperone/DNA topoisomerase II/histidine kinase"/>
    <property type="match status" value="1"/>
</dbReference>
<evidence type="ECO:0000256" key="13">
    <source>
        <dbReference type="SAM" id="Phobius"/>
    </source>
</evidence>
<keyword evidence="9" id="KW-0805">Transcription regulation</keyword>
<evidence type="ECO:0000256" key="5">
    <source>
        <dbReference type="ARBA" id="ARBA00022741"/>
    </source>
</evidence>
<dbReference type="InterPro" id="IPR036097">
    <property type="entry name" value="HisK_dim/P_sf"/>
</dbReference>
<evidence type="ECO:0000256" key="2">
    <source>
        <dbReference type="ARBA" id="ARBA00012438"/>
    </source>
</evidence>
<dbReference type="SUPFAM" id="SSF52172">
    <property type="entry name" value="CheY-like"/>
    <property type="match status" value="1"/>
</dbReference>
<comment type="catalytic activity">
    <reaction evidence="1">
        <text>ATP + protein L-histidine = ADP + protein N-phospho-L-histidine.</text>
        <dbReference type="EC" id="2.7.13.3"/>
    </reaction>
</comment>
<evidence type="ECO:0000259" key="16">
    <source>
        <dbReference type="PROSITE" id="PS50110"/>
    </source>
</evidence>
<organism evidence="17 18">
    <name type="scientific">Adhaeribacter rhizoryzae</name>
    <dbReference type="NCBI Taxonomy" id="2607907"/>
    <lineage>
        <taxon>Bacteria</taxon>
        <taxon>Pseudomonadati</taxon>
        <taxon>Bacteroidota</taxon>
        <taxon>Cytophagia</taxon>
        <taxon>Cytophagales</taxon>
        <taxon>Hymenobacteraceae</taxon>
        <taxon>Adhaeribacter</taxon>
    </lineage>
</organism>
<evidence type="ECO:0000256" key="1">
    <source>
        <dbReference type="ARBA" id="ARBA00000085"/>
    </source>
</evidence>
<dbReference type="SMART" id="SM00342">
    <property type="entry name" value="HTH_ARAC"/>
    <property type="match status" value="1"/>
</dbReference>
<keyword evidence="8" id="KW-0902">Two-component regulatory system</keyword>
<evidence type="ECO:0000256" key="7">
    <source>
        <dbReference type="ARBA" id="ARBA00022840"/>
    </source>
</evidence>
<dbReference type="Gene3D" id="2.60.40.10">
    <property type="entry name" value="Immunoglobulins"/>
    <property type="match status" value="1"/>
</dbReference>
<dbReference type="InterPro" id="IPR036890">
    <property type="entry name" value="HATPase_C_sf"/>
</dbReference>
<dbReference type="InterPro" id="IPR005467">
    <property type="entry name" value="His_kinase_dom"/>
</dbReference>
<dbReference type="EMBL" id="VWSF01000004">
    <property type="protein sequence ID" value="KAA5547803.1"/>
    <property type="molecule type" value="Genomic_DNA"/>
</dbReference>
<dbReference type="Pfam" id="PF00512">
    <property type="entry name" value="HisKA"/>
    <property type="match status" value="1"/>
</dbReference>
<dbReference type="Gene3D" id="1.10.287.130">
    <property type="match status" value="1"/>
</dbReference>
<dbReference type="GO" id="GO:0043565">
    <property type="term" value="F:sequence-specific DNA binding"/>
    <property type="evidence" value="ECO:0007669"/>
    <property type="project" value="InterPro"/>
</dbReference>
<dbReference type="InterPro" id="IPR018060">
    <property type="entry name" value="HTH_AraC"/>
</dbReference>
<dbReference type="Pfam" id="PF02518">
    <property type="entry name" value="HATPase_c"/>
    <property type="match status" value="1"/>
</dbReference>
<gene>
    <name evidence="17" type="ORF">F0145_07605</name>
</gene>
<evidence type="ECO:0000256" key="9">
    <source>
        <dbReference type="ARBA" id="ARBA00023015"/>
    </source>
</evidence>
<evidence type="ECO:0000256" key="11">
    <source>
        <dbReference type="ARBA" id="ARBA00023163"/>
    </source>
</evidence>
<dbReference type="PROSITE" id="PS00041">
    <property type="entry name" value="HTH_ARAC_FAMILY_1"/>
    <property type="match status" value="1"/>
</dbReference>
<dbReference type="SUPFAM" id="SSF47384">
    <property type="entry name" value="Homodimeric domain of signal transducing histidine kinase"/>
    <property type="match status" value="1"/>
</dbReference>
<dbReference type="PRINTS" id="PR00344">
    <property type="entry name" value="BCTRLSENSOR"/>
</dbReference>